<dbReference type="PANTHER" id="PTHR30098">
    <property type="entry name" value="LEUCYL/PHENYLALANYL-TRNA--PROTEIN TRANSFERASE"/>
    <property type="match status" value="1"/>
</dbReference>
<evidence type="ECO:0000256" key="1">
    <source>
        <dbReference type="ARBA" id="ARBA00022490"/>
    </source>
</evidence>
<keyword evidence="2 4" id="KW-0808">Transferase</keyword>
<sequence length="251" mass="27331">MSDPAQPAFAFLQPGDAFPPYGAVSEALGPIAVGADLTPDTLRAAYRRGIFPWFSTPPILWWSPDPRMVLEVANFRLHTSLRKEMVRLLRARRLAIRIDSALQTVLKHCAGVYRPGQAGTWIVPEMQQTYLEFHRAGHVHSVETWIDGALAGGLYVVNIGKAVFGESMFALRPNASKMALAALVAHCRAHGVALIDCQQNTAHLASLGAHEISRAAFLAQLARSVDQPPPTWQFAPCDWATLHPALAQAAA</sequence>
<dbReference type="NCBIfam" id="TIGR00667">
    <property type="entry name" value="aat"/>
    <property type="match status" value="1"/>
</dbReference>
<evidence type="ECO:0000256" key="4">
    <source>
        <dbReference type="HAMAP-Rule" id="MF_00688"/>
    </source>
</evidence>
<comment type="similarity">
    <text evidence="4">Belongs to the L/F-transferase family.</text>
</comment>
<dbReference type="PATRIC" id="fig|1610491.3.peg.1171"/>
<evidence type="ECO:0000256" key="2">
    <source>
        <dbReference type="ARBA" id="ARBA00022679"/>
    </source>
</evidence>
<dbReference type="Gene3D" id="3.40.630.70">
    <property type="entry name" value="Leucyl/phenylalanyl-tRNA-protein transferase, C-terminal domain"/>
    <property type="match status" value="1"/>
</dbReference>
<dbReference type="InterPro" id="IPR004616">
    <property type="entry name" value="Leu/Phe-tRNA_Trfase"/>
</dbReference>
<comment type="catalytic activity">
    <reaction evidence="4">
        <text>L-phenylalanyl-tRNA(Phe) + an N-terminal L-alpha-aminoacyl-[protein] = an N-terminal L-phenylalanyl-L-alpha-aminoacyl-[protein] + tRNA(Phe)</text>
        <dbReference type="Rhea" id="RHEA:43632"/>
        <dbReference type="Rhea" id="RHEA-COMP:9668"/>
        <dbReference type="Rhea" id="RHEA-COMP:9699"/>
        <dbReference type="Rhea" id="RHEA-COMP:10636"/>
        <dbReference type="Rhea" id="RHEA-COMP:10637"/>
        <dbReference type="ChEBI" id="CHEBI:78442"/>
        <dbReference type="ChEBI" id="CHEBI:78531"/>
        <dbReference type="ChEBI" id="CHEBI:78597"/>
        <dbReference type="ChEBI" id="CHEBI:83561"/>
        <dbReference type="EC" id="2.3.2.6"/>
    </reaction>
</comment>
<dbReference type="EC" id="2.3.2.6" evidence="4"/>
<dbReference type="EMBL" id="LBNQ01000020">
    <property type="protein sequence ID" value="KKW68280.1"/>
    <property type="molecule type" value="Genomic_DNA"/>
</dbReference>
<dbReference type="GO" id="GO:0005737">
    <property type="term" value="C:cytoplasm"/>
    <property type="evidence" value="ECO:0007669"/>
    <property type="project" value="UniProtKB-SubCell"/>
</dbReference>
<dbReference type="InterPro" id="IPR042203">
    <property type="entry name" value="Leu/Phe-tRNA_Trfase_C"/>
</dbReference>
<comment type="subcellular location">
    <subcellularLocation>
        <location evidence="4">Cytoplasm</location>
    </subcellularLocation>
</comment>
<dbReference type="PANTHER" id="PTHR30098:SF2">
    <property type="entry name" value="LEUCYL_PHENYLALANYL-TRNA--PROTEIN TRANSFERASE"/>
    <property type="match status" value="1"/>
</dbReference>
<dbReference type="OrthoDB" id="9790282at2"/>
<proteinExistence type="inferred from homology"/>
<gene>
    <name evidence="4" type="primary">aat</name>
    <name evidence="5" type="ORF">AAV94_05500</name>
</gene>
<dbReference type="GO" id="GO:0030163">
    <property type="term" value="P:protein catabolic process"/>
    <property type="evidence" value="ECO:0007669"/>
    <property type="project" value="UniProtKB-UniRule"/>
</dbReference>
<keyword evidence="1 4" id="KW-0963">Cytoplasm</keyword>
<dbReference type="GO" id="GO:0008914">
    <property type="term" value="F:leucyl-tRNA--protein transferase activity"/>
    <property type="evidence" value="ECO:0007669"/>
    <property type="project" value="UniProtKB-UniRule"/>
</dbReference>
<comment type="catalytic activity">
    <reaction evidence="4">
        <text>N-terminal L-lysyl-[protein] + L-leucyl-tRNA(Leu) = N-terminal L-leucyl-L-lysyl-[protein] + tRNA(Leu) + H(+)</text>
        <dbReference type="Rhea" id="RHEA:12340"/>
        <dbReference type="Rhea" id="RHEA-COMP:9613"/>
        <dbReference type="Rhea" id="RHEA-COMP:9622"/>
        <dbReference type="Rhea" id="RHEA-COMP:12670"/>
        <dbReference type="Rhea" id="RHEA-COMP:12671"/>
        <dbReference type="ChEBI" id="CHEBI:15378"/>
        <dbReference type="ChEBI" id="CHEBI:65249"/>
        <dbReference type="ChEBI" id="CHEBI:78442"/>
        <dbReference type="ChEBI" id="CHEBI:78494"/>
        <dbReference type="ChEBI" id="CHEBI:133043"/>
        <dbReference type="EC" id="2.3.2.6"/>
    </reaction>
</comment>
<evidence type="ECO:0000256" key="3">
    <source>
        <dbReference type="ARBA" id="ARBA00023315"/>
    </source>
</evidence>
<evidence type="ECO:0000313" key="6">
    <source>
        <dbReference type="Proteomes" id="UP000050580"/>
    </source>
</evidence>
<dbReference type="Pfam" id="PF03588">
    <property type="entry name" value="Leu_Phe_trans"/>
    <property type="match status" value="1"/>
</dbReference>
<comment type="function">
    <text evidence="4">Functions in the N-end rule pathway of protein degradation where it conjugates Leu, Phe and, less efficiently, Met from aminoacyl-tRNAs to the N-termini of proteins containing an N-terminal arginine or lysine.</text>
</comment>
<comment type="caution">
    <text evidence="5">The sequence shown here is derived from an EMBL/GenBank/DDBJ whole genome shotgun (WGS) entry which is preliminary data.</text>
</comment>
<dbReference type="Gene3D" id="3.30.70.3550">
    <property type="entry name" value="Leucyl/phenylalanyl-tRNA-protein transferase, N-terminal domain"/>
    <property type="match status" value="1"/>
</dbReference>
<protein>
    <recommendedName>
        <fullName evidence="4">Leucyl/phenylalanyl-tRNA--protein transferase</fullName>
        <ecNumber evidence="4">2.3.2.6</ecNumber>
    </recommendedName>
    <alternativeName>
        <fullName evidence="4">L/F-transferase</fullName>
    </alternativeName>
    <alternativeName>
        <fullName evidence="4">Leucyltransferase</fullName>
    </alternativeName>
    <alternativeName>
        <fullName evidence="4">Phenyalanyltransferase</fullName>
    </alternativeName>
</protein>
<dbReference type="RefSeq" id="WP_046741337.1">
    <property type="nucleotide sequence ID" value="NZ_LBNQ01000020.1"/>
</dbReference>
<evidence type="ECO:0000313" key="5">
    <source>
        <dbReference type="EMBL" id="KKW68280.1"/>
    </source>
</evidence>
<name>A0A0U1Q0J9_9BURK</name>
<dbReference type="STRING" id="1610491.AAV94_05500"/>
<dbReference type="InterPro" id="IPR042221">
    <property type="entry name" value="Leu/Phe-tRNA_Trfase_N"/>
</dbReference>
<comment type="catalytic activity">
    <reaction evidence="4">
        <text>N-terminal L-arginyl-[protein] + L-leucyl-tRNA(Leu) = N-terminal L-leucyl-L-arginyl-[protein] + tRNA(Leu) + H(+)</text>
        <dbReference type="Rhea" id="RHEA:50416"/>
        <dbReference type="Rhea" id="RHEA-COMP:9613"/>
        <dbReference type="Rhea" id="RHEA-COMP:9622"/>
        <dbReference type="Rhea" id="RHEA-COMP:12672"/>
        <dbReference type="Rhea" id="RHEA-COMP:12673"/>
        <dbReference type="ChEBI" id="CHEBI:15378"/>
        <dbReference type="ChEBI" id="CHEBI:64719"/>
        <dbReference type="ChEBI" id="CHEBI:78442"/>
        <dbReference type="ChEBI" id="CHEBI:78494"/>
        <dbReference type="ChEBI" id="CHEBI:133044"/>
        <dbReference type="EC" id="2.3.2.6"/>
    </reaction>
</comment>
<dbReference type="Proteomes" id="UP000050580">
    <property type="component" value="Unassembled WGS sequence"/>
</dbReference>
<dbReference type="HAMAP" id="MF_00688">
    <property type="entry name" value="Leu_Phe_trans"/>
    <property type="match status" value="1"/>
</dbReference>
<accession>A0A0U1Q0J9</accession>
<dbReference type="AlphaFoldDB" id="A0A0U1Q0J9"/>
<dbReference type="InterPro" id="IPR016181">
    <property type="entry name" value="Acyl_CoA_acyltransferase"/>
</dbReference>
<keyword evidence="3 4" id="KW-0012">Acyltransferase</keyword>
<keyword evidence="6" id="KW-1185">Reference proteome</keyword>
<organism evidence="5 6">
    <name type="scientific">Lampropedia cohaerens</name>
    <dbReference type="NCBI Taxonomy" id="1610491"/>
    <lineage>
        <taxon>Bacteria</taxon>
        <taxon>Pseudomonadati</taxon>
        <taxon>Pseudomonadota</taxon>
        <taxon>Betaproteobacteria</taxon>
        <taxon>Burkholderiales</taxon>
        <taxon>Comamonadaceae</taxon>
        <taxon>Lampropedia</taxon>
    </lineage>
</organism>
<reference evidence="5 6" key="1">
    <citation type="submission" date="2015-05" db="EMBL/GenBank/DDBJ databases">
        <title>Draft genome sequence of Lampropedia sp. CT6, isolated from the microbial mat of a hot water spring, located at Manikaran, India.</title>
        <authorList>
            <person name="Tripathi C."/>
            <person name="Rani P."/>
            <person name="Mahato N.K."/>
            <person name="Lal R."/>
        </authorList>
    </citation>
    <scope>NUCLEOTIDE SEQUENCE [LARGE SCALE GENOMIC DNA]</scope>
    <source>
        <strain evidence="5 6">CT6</strain>
    </source>
</reference>
<dbReference type="SUPFAM" id="SSF55729">
    <property type="entry name" value="Acyl-CoA N-acyltransferases (Nat)"/>
    <property type="match status" value="1"/>
</dbReference>